<evidence type="ECO:0000256" key="1">
    <source>
        <dbReference type="ARBA" id="ARBA00023015"/>
    </source>
</evidence>
<dbReference type="EMBL" id="LAZR01001124">
    <property type="protein sequence ID" value="KKN50257.1"/>
    <property type="molecule type" value="Genomic_DNA"/>
</dbReference>
<dbReference type="InterPro" id="IPR019888">
    <property type="entry name" value="Tscrpt_reg_AsnC-like"/>
</dbReference>
<evidence type="ECO:0000259" key="4">
    <source>
        <dbReference type="Pfam" id="PF13185"/>
    </source>
</evidence>
<keyword evidence="1" id="KW-0805">Transcription regulation</keyword>
<comment type="caution">
    <text evidence="5">The sequence shown here is derived from an EMBL/GenBank/DDBJ whole genome shotgun (WGS) entry which is preliminary data.</text>
</comment>
<organism evidence="5">
    <name type="scientific">marine sediment metagenome</name>
    <dbReference type="NCBI Taxonomy" id="412755"/>
    <lineage>
        <taxon>unclassified sequences</taxon>
        <taxon>metagenomes</taxon>
        <taxon>ecological metagenomes</taxon>
    </lineage>
</organism>
<dbReference type="Pfam" id="PF13185">
    <property type="entry name" value="GAF_2"/>
    <property type="match status" value="1"/>
</dbReference>
<dbReference type="GO" id="GO:0043200">
    <property type="term" value="P:response to amino acid"/>
    <property type="evidence" value="ECO:0007669"/>
    <property type="project" value="TreeGrafter"/>
</dbReference>
<dbReference type="InterPro" id="IPR036388">
    <property type="entry name" value="WH-like_DNA-bd_sf"/>
</dbReference>
<keyword evidence="3" id="KW-0175">Coiled coil</keyword>
<evidence type="ECO:0000256" key="2">
    <source>
        <dbReference type="ARBA" id="ARBA00023163"/>
    </source>
</evidence>
<evidence type="ECO:0000313" key="5">
    <source>
        <dbReference type="EMBL" id="KKN50257.1"/>
    </source>
</evidence>
<evidence type="ECO:0000256" key="3">
    <source>
        <dbReference type="SAM" id="Coils"/>
    </source>
</evidence>
<dbReference type="GO" id="GO:0043565">
    <property type="term" value="F:sequence-specific DNA binding"/>
    <property type="evidence" value="ECO:0007669"/>
    <property type="project" value="TreeGrafter"/>
</dbReference>
<reference evidence="5" key="1">
    <citation type="journal article" date="2015" name="Nature">
        <title>Complex archaea that bridge the gap between prokaryotes and eukaryotes.</title>
        <authorList>
            <person name="Spang A."/>
            <person name="Saw J.H."/>
            <person name="Jorgensen S.L."/>
            <person name="Zaremba-Niedzwiedzka K."/>
            <person name="Martijn J."/>
            <person name="Lind A.E."/>
            <person name="van Eijk R."/>
            <person name="Schleper C."/>
            <person name="Guy L."/>
            <person name="Ettema T.J."/>
        </authorList>
    </citation>
    <scope>NUCLEOTIDE SEQUENCE</scope>
</reference>
<dbReference type="Gene3D" id="1.10.10.10">
    <property type="entry name" value="Winged helix-like DNA-binding domain superfamily/Winged helix DNA-binding domain"/>
    <property type="match status" value="1"/>
</dbReference>
<feature type="coiled-coil region" evidence="3">
    <location>
        <begin position="282"/>
        <end position="323"/>
    </location>
</feature>
<dbReference type="GO" id="GO:0005829">
    <property type="term" value="C:cytosol"/>
    <property type="evidence" value="ECO:0007669"/>
    <property type="project" value="TreeGrafter"/>
</dbReference>
<dbReference type="AlphaFoldDB" id="A0A0F9RKA3"/>
<protein>
    <recommendedName>
        <fullName evidence="4">GAF domain-containing protein</fullName>
    </recommendedName>
</protein>
<name>A0A0F9RKA3_9ZZZZ</name>
<keyword evidence="2" id="KW-0804">Transcription</keyword>
<dbReference type="SMART" id="SM00344">
    <property type="entry name" value="HTH_ASNC"/>
    <property type="match status" value="1"/>
</dbReference>
<dbReference type="PANTHER" id="PTHR30154:SF34">
    <property type="entry name" value="TRANSCRIPTIONAL REGULATOR AZLB"/>
    <property type="match status" value="1"/>
</dbReference>
<dbReference type="SUPFAM" id="SSF55781">
    <property type="entry name" value="GAF domain-like"/>
    <property type="match status" value="1"/>
</dbReference>
<accession>A0A0F9RKA3</accession>
<dbReference type="Gene3D" id="3.30.450.40">
    <property type="match status" value="1"/>
</dbReference>
<sequence length="497" mass="58476">MNDLEKRLKEFEHNLKERVKELGCLYEISRIAELPNISINDLLKETLKIIPPGWQFPEITHARIIYDGAEFKTDNFKATKWKLSRLIKINSSLLNLEVYYLENKKFLKEEKHLIDDVAVRLKYIIEQKESKEEISIRDKITKVFRRFTDDRVYNEVLNIVQEVLGSEMGYFGYINEEGDLVTPSLTREIYWEKCKVPDKNIIFLRKDWRGIWGKSLLDKTTIISKGPFNFPKGHIALSNVMCVPILYQDNVIGQIIVGNKATDYNNRDKRFLENIANKISPILQARLERDQKEKERQRLARELKESMREREKIQEELDYIDKQILRELNEDGKKGLQKFELATSNVMSHTGIKNRIKKLTDSNILKIQGNVNVKKLNYRLAFLLLELRRFEDLKKFIDYYTKCKRVFFVLCVAGKYHLLLGIVAKSFEIINNFVSFCCLINDEDVAKSELIFGSNLELPEYLPINLFGNKTRDFNCERICKDCDYFKQGLCEGCEKN</sequence>
<dbReference type="InterPro" id="IPR003018">
    <property type="entry name" value="GAF"/>
</dbReference>
<gene>
    <name evidence="5" type="ORF">LCGC14_0634490</name>
</gene>
<dbReference type="InterPro" id="IPR029016">
    <property type="entry name" value="GAF-like_dom_sf"/>
</dbReference>
<proteinExistence type="predicted"/>
<feature type="domain" description="GAF" evidence="4">
    <location>
        <begin position="150"/>
        <end position="283"/>
    </location>
</feature>
<dbReference type="PANTHER" id="PTHR30154">
    <property type="entry name" value="LEUCINE-RESPONSIVE REGULATORY PROTEIN"/>
    <property type="match status" value="1"/>
</dbReference>